<reference evidence="2 3" key="1">
    <citation type="submission" date="2019-06" db="EMBL/GenBank/DDBJ databases">
        <title>Paenimaribius caenipelagi gen. nov., sp. nov., isolated from a tidal flat.</title>
        <authorList>
            <person name="Yoon J.-H."/>
        </authorList>
    </citation>
    <scope>NUCLEOTIDE SEQUENCE [LARGE SCALE GENOMIC DNA]</scope>
    <source>
        <strain evidence="2 3">JBTF-M29</strain>
    </source>
</reference>
<dbReference type="EMBL" id="VFSV01000022">
    <property type="protein sequence ID" value="TRD17775.1"/>
    <property type="molecule type" value="Genomic_DNA"/>
</dbReference>
<feature type="compositionally biased region" description="Basic and acidic residues" evidence="1">
    <location>
        <begin position="145"/>
        <end position="171"/>
    </location>
</feature>
<evidence type="ECO:0000256" key="1">
    <source>
        <dbReference type="SAM" id="MobiDB-lite"/>
    </source>
</evidence>
<keyword evidence="3" id="KW-1185">Reference proteome</keyword>
<protein>
    <submittedName>
        <fullName evidence="2">Uncharacterized protein</fullName>
    </submittedName>
</protein>
<comment type="caution">
    <text evidence="2">The sequence shown here is derived from an EMBL/GenBank/DDBJ whole genome shotgun (WGS) entry which is preliminary data.</text>
</comment>
<proteinExistence type="predicted"/>
<accession>A0A547PUG1</accession>
<organism evidence="2 3">
    <name type="scientific">Palleronia caenipelagi</name>
    <dbReference type="NCBI Taxonomy" id="2489174"/>
    <lineage>
        <taxon>Bacteria</taxon>
        <taxon>Pseudomonadati</taxon>
        <taxon>Pseudomonadota</taxon>
        <taxon>Alphaproteobacteria</taxon>
        <taxon>Rhodobacterales</taxon>
        <taxon>Roseobacteraceae</taxon>
        <taxon>Palleronia</taxon>
    </lineage>
</organism>
<feature type="region of interest" description="Disordered" evidence="1">
    <location>
        <begin position="1"/>
        <end position="21"/>
    </location>
</feature>
<sequence length="171" mass="19791">MEELERQADKIADPERLEDPIRQTMEASFAALRDDLLGASQPSESTPPPVTRDELSAMFADLASNLSTLNETVIHLGKRQAAWSQQLFDEFTATRTLIAMLSPSEEEEMLALMDRAERQIGEMRKSPERDRRSRQLELELEQEDRELMARLERERGPDGDRDHEQEDEHER</sequence>
<dbReference type="RefSeq" id="WP_142835147.1">
    <property type="nucleotide sequence ID" value="NZ_VFSV01000022.1"/>
</dbReference>
<feature type="compositionally biased region" description="Basic and acidic residues" evidence="1">
    <location>
        <begin position="120"/>
        <end position="137"/>
    </location>
</feature>
<dbReference type="Proteomes" id="UP000318590">
    <property type="component" value="Unassembled WGS sequence"/>
</dbReference>
<evidence type="ECO:0000313" key="3">
    <source>
        <dbReference type="Proteomes" id="UP000318590"/>
    </source>
</evidence>
<evidence type="ECO:0000313" key="2">
    <source>
        <dbReference type="EMBL" id="TRD17775.1"/>
    </source>
</evidence>
<name>A0A547PUG1_9RHOB</name>
<feature type="region of interest" description="Disordered" evidence="1">
    <location>
        <begin position="120"/>
        <end position="171"/>
    </location>
</feature>
<gene>
    <name evidence="2" type="ORF">FEV53_12445</name>
</gene>
<dbReference type="AlphaFoldDB" id="A0A547PUG1"/>